<dbReference type="InterPro" id="IPR001932">
    <property type="entry name" value="PPM-type_phosphatase-like_dom"/>
</dbReference>
<name>A0A848KUX0_9ACTN</name>
<dbReference type="GO" id="GO:0016791">
    <property type="term" value="F:phosphatase activity"/>
    <property type="evidence" value="ECO:0007669"/>
    <property type="project" value="TreeGrafter"/>
</dbReference>
<dbReference type="Gene3D" id="3.30.565.10">
    <property type="entry name" value="Histidine kinase-like ATPase, C-terminal domain"/>
    <property type="match status" value="1"/>
</dbReference>
<dbReference type="CDD" id="cd16936">
    <property type="entry name" value="HATPase_RsbW-like"/>
    <property type="match status" value="1"/>
</dbReference>
<evidence type="ECO:0000313" key="5">
    <source>
        <dbReference type="Proteomes" id="UP000550729"/>
    </source>
</evidence>
<dbReference type="EMBL" id="JABBNB010000010">
    <property type="protein sequence ID" value="NMO01827.1"/>
    <property type="molecule type" value="Genomic_DNA"/>
</dbReference>
<dbReference type="InterPro" id="IPR003594">
    <property type="entry name" value="HATPase_dom"/>
</dbReference>
<comment type="caution">
    <text evidence="4">The sequence shown here is derived from an EMBL/GenBank/DDBJ whole genome shotgun (WGS) entry which is preliminary data.</text>
</comment>
<dbReference type="SUPFAM" id="SSF52091">
    <property type="entry name" value="SpoIIaa-like"/>
    <property type="match status" value="1"/>
</dbReference>
<dbReference type="InterPro" id="IPR036457">
    <property type="entry name" value="PPM-type-like_dom_sf"/>
</dbReference>
<dbReference type="PANTHER" id="PTHR43156:SF2">
    <property type="entry name" value="STAGE II SPORULATION PROTEIN E"/>
    <property type="match status" value="1"/>
</dbReference>
<dbReference type="Gene3D" id="3.60.40.10">
    <property type="entry name" value="PPM-type phosphatase domain"/>
    <property type="match status" value="1"/>
</dbReference>
<organism evidence="4 5">
    <name type="scientific">Gordonia asplenii</name>
    <dbReference type="NCBI Taxonomy" id="2725283"/>
    <lineage>
        <taxon>Bacteria</taxon>
        <taxon>Bacillati</taxon>
        <taxon>Actinomycetota</taxon>
        <taxon>Actinomycetes</taxon>
        <taxon>Mycobacteriales</taxon>
        <taxon>Gordoniaceae</taxon>
        <taxon>Gordonia</taxon>
    </lineage>
</organism>
<dbReference type="PANTHER" id="PTHR43156">
    <property type="entry name" value="STAGE II SPORULATION PROTEIN E-RELATED"/>
    <property type="match status" value="1"/>
</dbReference>
<sequence>MVDEDSAPPTDETDSIVRAFTQAPVAVVALYGPQHRAWIANDACLAVFPRWRIGVPIASFAPEIDFLIDLLDQVYATGERCELDAWPVRYSVGDGDYYEVFTDYAISAVRGDGGEILGVEVTATDVSEHVKARQAAQDEAAELAARYTSAHDGVNEMQEALLPTDTPVMPAVDVAAAYLVATEDTAAGGDWFDAIPASDGRLFLVLGDVVGHGVRAAAVMAQLRTAVRMQLTAGVPLSDAIEAVDRFSSHVRGAQSATMCIGELHSATGYFEYCTIGHPPPLLIRADGPPRYLEPTGSGPLSGAIDGVVTKTDHLDAGEAIVLYSDGIIERPGRSTSQSSVEFADVTARILHSEGHPIDDAYPAPVERLCARAVELLTRQTGFRDDITLLAAQRRTPAPPLAVTVPADEHAERTVREQLRSWLHDLPLARSGGSLLVEHAIGEYVTNTVEHAYDAATDPGDVTVTAGLHPGGRLHAEVTDTGRWRDSETIDSDRGRGLAMAQTMIPDTVIDHDGNGTTIRLSYRLTRPAHILTDPQTEYQQSPTVSEPRIDFTDEHTLVVTGDIDTAAAAELSGALTKHSRAGTIALRIDLTAATHIGSAAVSALIRHMRNSRRHNNIPTLIAPPGTTAHHVLTLVGLPTHHDDSPDTDLPR</sequence>
<dbReference type="AlphaFoldDB" id="A0A848KUX0"/>
<dbReference type="InterPro" id="IPR036890">
    <property type="entry name" value="HATPase_C_sf"/>
</dbReference>
<feature type="domain" description="STAS" evidence="3">
    <location>
        <begin position="558"/>
        <end position="652"/>
    </location>
</feature>
<evidence type="ECO:0000256" key="1">
    <source>
        <dbReference type="ARBA" id="ARBA00022801"/>
    </source>
</evidence>
<protein>
    <submittedName>
        <fullName evidence="4">SpoIIE family protein phosphatase</fullName>
    </submittedName>
</protein>
<dbReference type="Pfam" id="PF01740">
    <property type="entry name" value="STAS"/>
    <property type="match status" value="1"/>
</dbReference>
<gene>
    <name evidence="4" type="ORF">HH308_11455</name>
</gene>
<evidence type="ECO:0000259" key="2">
    <source>
        <dbReference type="PROSITE" id="PS50113"/>
    </source>
</evidence>
<dbReference type="PROSITE" id="PS50801">
    <property type="entry name" value="STAS"/>
    <property type="match status" value="1"/>
</dbReference>
<keyword evidence="1" id="KW-0378">Hydrolase</keyword>
<dbReference type="SUPFAM" id="SSF55874">
    <property type="entry name" value="ATPase domain of HSP90 chaperone/DNA topoisomerase II/histidine kinase"/>
    <property type="match status" value="1"/>
</dbReference>
<dbReference type="Pfam" id="PF07228">
    <property type="entry name" value="SpoIIE"/>
    <property type="match status" value="1"/>
</dbReference>
<dbReference type="SUPFAM" id="SSF81606">
    <property type="entry name" value="PP2C-like"/>
    <property type="match status" value="1"/>
</dbReference>
<proteinExistence type="predicted"/>
<dbReference type="CDD" id="cd07043">
    <property type="entry name" value="STAS_anti-anti-sigma_factors"/>
    <property type="match status" value="1"/>
</dbReference>
<dbReference type="PROSITE" id="PS50113">
    <property type="entry name" value="PAC"/>
    <property type="match status" value="1"/>
</dbReference>
<reference evidence="4 5" key="1">
    <citation type="submission" date="2020-04" db="EMBL/GenBank/DDBJ databases">
        <title>Gordonia sp. nov. TBRC 11910.</title>
        <authorList>
            <person name="Suriyachadkun C."/>
        </authorList>
    </citation>
    <scope>NUCLEOTIDE SEQUENCE [LARGE SCALE GENOMIC DNA]</scope>
    <source>
        <strain evidence="4 5">TBRC 11910</strain>
    </source>
</reference>
<dbReference type="InterPro" id="IPR002645">
    <property type="entry name" value="STAS_dom"/>
</dbReference>
<dbReference type="Gene3D" id="3.30.750.24">
    <property type="entry name" value="STAS domain"/>
    <property type="match status" value="1"/>
</dbReference>
<dbReference type="SMART" id="SM00331">
    <property type="entry name" value="PP2C_SIG"/>
    <property type="match status" value="1"/>
</dbReference>
<dbReference type="Gene3D" id="3.30.450.20">
    <property type="entry name" value="PAS domain"/>
    <property type="match status" value="1"/>
</dbReference>
<dbReference type="InterPro" id="IPR000700">
    <property type="entry name" value="PAS-assoc_C"/>
</dbReference>
<accession>A0A848KUX0</accession>
<dbReference type="InterPro" id="IPR036513">
    <property type="entry name" value="STAS_dom_sf"/>
</dbReference>
<evidence type="ECO:0000313" key="4">
    <source>
        <dbReference type="EMBL" id="NMO01827.1"/>
    </source>
</evidence>
<dbReference type="InterPro" id="IPR052016">
    <property type="entry name" value="Bact_Sigma-Reg"/>
</dbReference>
<feature type="domain" description="PAC" evidence="2">
    <location>
        <begin position="84"/>
        <end position="138"/>
    </location>
</feature>
<dbReference type="RefSeq" id="WP_170194337.1">
    <property type="nucleotide sequence ID" value="NZ_JABBNB010000010.1"/>
</dbReference>
<evidence type="ECO:0000259" key="3">
    <source>
        <dbReference type="PROSITE" id="PS50801"/>
    </source>
</evidence>
<dbReference type="Proteomes" id="UP000550729">
    <property type="component" value="Unassembled WGS sequence"/>
</dbReference>
<dbReference type="Pfam" id="PF13581">
    <property type="entry name" value="HATPase_c_2"/>
    <property type="match status" value="1"/>
</dbReference>
<keyword evidence="5" id="KW-1185">Reference proteome</keyword>